<dbReference type="Proteomes" id="UP001459277">
    <property type="component" value="Unassembled WGS sequence"/>
</dbReference>
<dbReference type="InterPro" id="IPR009060">
    <property type="entry name" value="UBA-like_sf"/>
</dbReference>
<dbReference type="Pfam" id="PF00627">
    <property type="entry name" value="UBA"/>
    <property type="match status" value="1"/>
</dbReference>
<dbReference type="Gene3D" id="3.10.20.90">
    <property type="entry name" value="Phosphatidylinositol 3-kinase Catalytic Subunit, Chain A, domain 1"/>
    <property type="match status" value="1"/>
</dbReference>
<evidence type="ECO:0000259" key="3">
    <source>
        <dbReference type="PROSITE" id="PS50053"/>
    </source>
</evidence>
<protein>
    <recommendedName>
        <fullName evidence="6">NEDD8 ultimate buster 1</fullName>
    </recommendedName>
</protein>
<dbReference type="InterPro" id="IPR015940">
    <property type="entry name" value="UBA"/>
</dbReference>
<name>A0AAW2DWB7_9ROSI</name>
<feature type="domain" description="UBA" evidence="2">
    <location>
        <begin position="417"/>
        <end position="456"/>
    </location>
</feature>
<dbReference type="InterPro" id="IPR029071">
    <property type="entry name" value="Ubiquitin-like_domsf"/>
</dbReference>
<dbReference type="AlphaFoldDB" id="A0AAW2DWB7"/>
<evidence type="ECO:0000256" key="1">
    <source>
        <dbReference type="SAM" id="MobiDB-lite"/>
    </source>
</evidence>
<evidence type="ECO:0000313" key="5">
    <source>
        <dbReference type="Proteomes" id="UP001459277"/>
    </source>
</evidence>
<dbReference type="Gene3D" id="1.10.8.10">
    <property type="entry name" value="DNA helicase RuvA subunit, C-terminal domain"/>
    <property type="match status" value="3"/>
</dbReference>
<feature type="domain" description="UBA" evidence="2">
    <location>
        <begin position="357"/>
        <end position="397"/>
    </location>
</feature>
<feature type="domain" description="UBA" evidence="2">
    <location>
        <begin position="285"/>
        <end position="325"/>
    </location>
</feature>
<dbReference type="GO" id="GO:2000058">
    <property type="term" value="P:regulation of ubiquitin-dependent protein catabolic process"/>
    <property type="evidence" value="ECO:0007669"/>
    <property type="project" value="TreeGrafter"/>
</dbReference>
<sequence>MAKLKIAGTWAGILEVELEEWTVPMLREEVAKRSSCGAESINLICAGKVLKDGDGTEKLTQLGVKNNAKILASRVCVEEGKSLGVELMAEEERSNRLSRVKAAATALAKRHADGSLPIEDFNIELEDQSGKAVHLGSETDQRAVMMGLMLHANAKQLIRRENYRDALEVLTMGEEAFSLCNSKVIELIDNVPILQIDMVWCYFMLRDIRWLSVAGARLEKAREGIERAYGKDSSRVTLLQAGRHPELAIHLRLELLEGVVAYHSGQFDKSRKALTSAQAKFSQLQVPDEALSLVMSMGFKERDSKRALRMSNQDIGSAVDFLVEEKAKRARKREEDLKRQNDIKEQKKYGMTPSKKAVDLKILNELVSIGFEKELAAEALRRNENDFQQALDNLTNPETNSAMQVDIESRKRKRQQRASEAAIEQLVLMGFERSRVVAALQVGGTMEQAMHLLLSQSESNPSVAANSNLESEPNPTISADNNANTSIPKIPDAGGPSTASEVEERDAEMEEELADELAKGDAFTDYDIEVTKEGVSGGFIFYLIRSYGPRHLYLEAMSSSIIIKNYFYLLHPMEAARIESLLPVLKTSPCKVVFTIYNLNSSKSSIFYPFT</sequence>
<keyword evidence="5" id="KW-1185">Reference proteome</keyword>
<dbReference type="EMBL" id="JAZDWU010000001">
    <property type="protein sequence ID" value="KAL0013655.1"/>
    <property type="molecule type" value="Genomic_DNA"/>
</dbReference>
<proteinExistence type="predicted"/>
<dbReference type="SUPFAM" id="SSF54236">
    <property type="entry name" value="Ubiquitin-like"/>
    <property type="match status" value="1"/>
</dbReference>
<feature type="domain" description="Ubiquitin-like" evidence="3">
    <location>
        <begin position="22"/>
        <end position="70"/>
    </location>
</feature>
<feature type="compositionally biased region" description="Polar residues" evidence="1">
    <location>
        <begin position="461"/>
        <end position="487"/>
    </location>
</feature>
<reference evidence="4 5" key="1">
    <citation type="submission" date="2024-01" db="EMBL/GenBank/DDBJ databases">
        <title>A telomere-to-telomere, gap-free genome of sweet tea (Lithocarpus litseifolius).</title>
        <authorList>
            <person name="Zhou J."/>
        </authorList>
    </citation>
    <scope>NUCLEOTIDE SEQUENCE [LARGE SCALE GENOMIC DNA]</scope>
    <source>
        <strain evidence="4">Zhou-2022a</strain>
        <tissue evidence="4">Leaf</tissue>
    </source>
</reference>
<organism evidence="4 5">
    <name type="scientific">Lithocarpus litseifolius</name>
    <dbReference type="NCBI Taxonomy" id="425828"/>
    <lineage>
        <taxon>Eukaryota</taxon>
        <taxon>Viridiplantae</taxon>
        <taxon>Streptophyta</taxon>
        <taxon>Embryophyta</taxon>
        <taxon>Tracheophyta</taxon>
        <taxon>Spermatophyta</taxon>
        <taxon>Magnoliopsida</taxon>
        <taxon>eudicotyledons</taxon>
        <taxon>Gunneridae</taxon>
        <taxon>Pentapetalae</taxon>
        <taxon>rosids</taxon>
        <taxon>fabids</taxon>
        <taxon>Fagales</taxon>
        <taxon>Fagaceae</taxon>
        <taxon>Lithocarpus</taxon>
    </lineage>
</organism>
<dbReference type="PANTHER" id="PTHR12948:SF3">
    <property type="entry name" value="NEDD8 ULTIMATE BUSTER 1"/>
    <property type="match status" value="1"/>
</dbReference>
<dbReference type="CDD" id="cd14270">
    <property type="entry name" value="UBA"/>
    <property type="match status" value="1"/>
</dbReference>
<gene>
    <name evidence="4" type="ORF">SO802_000724</name>
</gene>
<dbReference type="InterPro" id="IPR000626">
    <property type="entry name" value="Ubiquitin-like_dom"/>
</dbReference>
<dbReference type="GO" id="GO:0031593">
    <property type="term" value="F:polyubiquitin modification-dependent protein binding"/>
    <property type="evidence" value="ECO:0007669"/>
    <property type="project" value="UniProtKB-ARBA"/>
</dbReference>
<dbReference type="PANTHER" id="PTHR12948">
    <property type="entry name" value="NEDD8 ULTIMATE BUSTER-1 BS4 PROTEIN"/>
    <property type="match status" value="1"/>
</dbReference>
<feature type="region of interest" description="Disordered" evidence="1">
    <location>
        <begin position="461"/>
        <end position="505"/>
    </location>
</feature>
<comment type="caution">
    <text evidence="4">The sequence shown here is derived from an EMBL/GenBank/DDBJ whole genome shotgun (WGS) entry which is preliminary data.</text>
</comment>
<dbReference type="SUPFAM" id="SSF46934">
    <property type="entry name" value="UBA-like"/>
    <property type="match status" value="3"/>
</dbReference>
<dbReference type="PROSITE" id="PS50053">
    <property type="entry name" value="UBIQUITIN_2"/>
    <property type="match status" value="1"/>
</dbReference>
<feature type="region of interest" description="Disordered" evidence="1">
    <location>
        <begin position="397"/>
        <end position="416"/>
    </location>
</feature>
<dbReference type="InterPro" id="IPR039749">
    <property type="entry name" value="NUB1"/>
</dbReference>
<evidence type="ECO:0000259" key="2">
    <source>
        <dbReference type="PROSITE" id="PS50030"/>
    </source>
</evidence>
<dbReference type="SMART" id="SM00165">
    <property type="entry name" value="UBA"/>
    <property type="match status" value="3"/>
</dbReference>
<evidence type="ECO:0008006" key="6">
    <source>
        <dbReference type="Google" id="ProtNLM"/>
    </source>
</evidence>
<dbReference type="PROSITE" id="PS50030">
    <property type="entry name" value="UBA"/>
    <property type="match status" value="3"/>
</dbReference>
<accession>A0AAW2DWB7</accession>
<evidence type="ECO:0000313" key="4">
    <source>
        <dbReference type="EMBL" id="KAL0013655.1"/>
    </source>
</evidence>